<dbReference type="RefSeq" id="WP_015747241.1">
    <property type="nucleotide sequence ID" value="NC_013235.1"/>
</dbReference>
<organism evidence="3 4">
    <name type="scientific">Nakamurella multipartita (strain ATCC 700099 / DSM 44233 / CIP 104796 / JCM 9543 / NBRC 105858 / Y-104)</name>
    <name type="common">Microsphaera multipartita</name>
    <dbReference type="NCBI Taxonomy" id="479431"/>
    <lineage>
        <taxon>Bacteria</taxon>
        <taxon>Bacillati</taxon>
        <taxon>Actinomycetota</taxon>
        <taxon>Actinomycetes</taxon>
        <taxon>Nakamurellales</taxon>
        <taxon>Nakamurellaceae</taxon>
        <taxon>Nakamurella</taxon>
    </lineage>
</organism>
<evidence type="ECO:0000256" key="1">
    <source>
        <dbReference type="SAM" id="MobiDB-lite"/>
    </source>
</evidence>
<feature type="region of interest" description="Disordered" evidence="1">
    <location>
        <begin position="43"/>
        <end position="85"/>
    </location>
</feature>
<feature type="compositionally biased region" description="Low complexity" evidence="1">
    <location>
        <begin position="52"/>
        <end position="69"/>
    </location>
</feature>
<dbReference type="InParanoid" id="C8XHD4"/>
<feature type="transmembrane region" description="Helical" evidence="2">
    <location>
        <begin position="14"/>
        <end position="36"/>
    </location>
</feature>
<evidence type="ECO:0000256" key="2">
    <source>
        <dbReference type="SAM" id="Phobius"/>
    </source>
</evidence>
<dbReference type="AlphaFoldDB" id="C8XHD4"/>
<evidence type="ECO:0000313" key="3">
    <source>
        <dbReference type="EMBL" id="ACV78340.1"/>
    </source>
</evidence>
<evidence type="ECO:0000313" key="4">
    <source>
        <dbReference type="Proteomes" id="UP000002218"/>
    </source>
</evidence>
<gene>
    <name evidence="3" type="ordered locus">Namu_1951</name>
</gene>
<keyword evidence="2" id="KW-1133">Transmembrane helix</keyword>
<dbReference type="KEGG" id="nml:Namu_1951"/>
<keyword evidence="2" id="KW-0472">Membrane</keyword>
<protein>
    <submittedName>
        <fullName evidence="3">Uncharacterized protein</fullName>
    </submittedName>
</protein>
<proteinExistence type="predicted"/>
<dbReference type="Proteomes" id="UP000002218">
    <property type="component" value="Chromosome"/>
</dbReference>
<dbReference type="EMBL" id="CP001737">
    <property type="protein sequence ID" value="ACV78340.1"/>
    <property type="molecule type" value="Genomic_DNA"/>
</dbReference>
<keyword evidence="4" id="KW-1185">Reference proteome</keyword>
<keyword evidence="2" id="KW-0812">Transmembrane</keyword>
<name>C8XHD4_NAKMY</name>
<dbReference type="STRING" id="479431.Namu_1951"/>
<dbReference type="HOGENOM" id="CLU_1179205_0_0_11"/>
<sequence length="238" mass="24362" precursor="true">MRTSAHPAAGRRRILLIGAVVMAVAVVAVVVFTVFLSDDEAGQPTGTAAAPSVSARSSMTATSATPSSSEGIILPGSSPTDSELVGGQTDHLEFARLVAQSVLAYDSGTDFQARNQDLLRAAAPSPYGDPSQLARDLTAFTPAGPALDSLQANGTTVTVYLTDVTVSEWAANRLKGIGVSPGVYGIDVTGQQTITTKSGNPARVTVQLGVTVACPPATSYCTLDRVLPQHLQDALGPG</sequence>
<reference evidence="3 4" key="2">
    <citation type="journal article" date="2010" name="Stand. Genomic Sci.">
        <title>Complete genome sequence of Nakamurella multipartita type strain (Y-104).</title>
        <authorList>
            <person name="Tice H."/>
            <person name="Mayilraj S."/>
            <person name="Sims D."/>
            <person name="Lapidus A."/>
            <person name="Nolan M."/>
            <person name="Lucas S."/>
            <person name="Glavina Del Rio T."/>
            <person name="Copeland A."/>
            <person name="Cheng J.F."/>
            <person name="Meincke L."/>
            <person name="Bruce D."/>
            <person name="Goodwin L."/>
            <person name="Pitluck S."/>
            <person name="Ivanova N."/>
            <person name="Mavromatis K."/>
            <person name="Ovchinnikova G."/>
            <person name="Pati A."/>
            <person name="Chen A."/>
            <person name="Palaniappan K."/>
            <person name="Land M."/>
            <person name="Hauser L."/>
            <person name="Chang Y.J."/>
            <person name="Jeffries C.D."/>
            <person name="Detter J.C."/>
            <person name="Brettin T."/>
            <person name="Rohde M."/>
            <person name="Goker M."/>
            <person name="Bristow J."/>
            <person name="Eisen J.A."/>
            <person name="Markowitz V."/>
            <person name="Hugenholtz P."/>
            <person name="Kyrpides N.C."/>
            <person name="Klenk H.P."/>
            <person name="Chen F."/>
        </authorList>
    </citation>
    <scope>NUCLEOTIDE SEQUENCE [LARGE SCALE GENOMIC DNA]</scope>
    <source>
        <strain evidence="4">ATCC 700099 / DSM 44233 / CIP 104796 / JCM 9543 / NBRC 105858 / Y-104</strain>
    </source>
</reference>
<reference evidence="4" key="1">
    <citation type="submission" date="2009-09" db="EMBL/GenBank/DDBJ databases">
        <title>The complete genome of Nakamurella multipartita DSM 44233.</title>
        <authorList>
            <consortium name="US DOE Joint Genome Institute (JGI-PGF)"/>
            <person name="Lucas S."/>
            <person name="Copeland A."/>
            <person name="Lapidus A."/>
            <person name="Glavina del Rio T."/>
            <person name="Dalin E."/>
            <person name="Tice H."/>
            <person name="Bruce D."/>
            <person name="Goodwin L."/>
            <person name="Pitluck S."/>
            <person name="Kyrpides N."/>
            <person name="Mavromatis K."/>
            <person name="Ivanova N."/>
            <person name="Ovchinnikova G."/>
            <person name="Sims D."/>
            <person name="Meincke L."/>
            <person name="Brettin T."/>
            <person name="Detter J.C."/>
            <person name="Han C."/>
            <person name="Larimer F."/>
            <person name="Land M."/>
            <person name="Hauser L."/>
            <person name="Markowitz V."/>
            <person name="Cheng J.-F."/>
            <person name="Hugenholtz P."/>
            <person name="Woyke T."/>
            <person name="Wu D."/>
            <person name="Klenk H.-P."/>
            <person name="Eisen J.A."/>
        </authorList>
    </citation>
    <scope>NUCLEOTIDE SEQUENCE [LARGE SCALE GENOMIC DNA]</scope>
    <source>
        <strain evidence="4">ATCC 700099 / DSM 44233 / CIP 104796 / JCM 9543 / NBRC 105858 / Y-104</strain>
    </source>
</reference>
<accession>C8XHD4</accession>